<dbReference type="FunFam" id="3.90.190.10:FF:000324">
    <property type="entry name" value="Uncharacterized protein"/>
    <property type="match status" value="1"/>
</dbReference>
<dbReference type="OrthoDB" id="6375174at2759"/>
<keyword evidence="3" id="KW-1185">Reference proteome</keyword>
<organism evidence="2 3">
    <name type="scientific">Phytophthora pseudosyringae</name>
    <dbReference type="NCBI Taxonomy" id="221518"/>
    <lineage>
        <taxon>Eukaryota</taxon>
        <taxon>Sar</taxon>
        <taxon>Stramenopiles</taxon>
        <taxon>Oomycota</taxon>
        <taxon>Peronosporomycetes</taxon>
        <taxon>Peronosporales</taxon>
        <taxon>Peronosporaceae</taxon>
        <taxon>Phytophthora</taxon>
    </lineage>
</organism>
<proteinExistence type="predicted"/>
<evidence type="ECO:0000313" key="3">
    <source>
        <dbReference type="Proteomes" id="UP000694044"/>
    </source>
</evidence>
<evidence type="ECO:0008006" key="4">
    <source>
        <dbReference type="Google" id="ProtNLM"/>
    </source>
</evidence>
<gene>
    <name evidence="2" type="ORF">PHYPSEUDO_014562</name>
</gene>
<accession>A0A8T1V8Z0</accession>
<dbReference type="PANTHER" id="PTHR31126:SF18">
    <property type="entry name" value="PROTEIN-TYROSINE-PHOSPHATASE"/>
    <property type="match status" value="1"/>
</dbReference>
<dbReference type="Proteomes" id="UP000694044">
    <property type="component" value="Unassembled WGS sequence"/>
</dbReference>
<evidence type="ECO:0000313" key="2">
    <source>
        <dbReference type="EMBL" id="KAG7376044.1"/>
    </source>
</evidence>
<feature type="compositionally biased region" description="Polar residues" evidence="1">
    <location>
        <begin position="220"/>
        <end position="232"/>
    </location>
</feature>
<dbReference type="Pfam" id="PF03162">
    <property type="entry name" value="Y_phosphatase2"/>
    <property type="match status" value="1"/>
</dbReference>
<evidence type="ECO:0000256" key="1">
    <source>
        <dbReference type="SAM" id="MobiDB-lite"/>
    </source>
</evidence>
<dbReference type="AlphaFoldDB" id="A0A8T1V8Z0"/>
<comment type="caution">
    <text evidence="2">The sequence shown here is derived from an EMBL/GenBank/DDBJ whole genome shotgun (WGS) entry which is preliminary data.</text>
</comment>
<dbReference type="EMBL" id="JAGDFM010000834">
    <property type="protein sequence ID" value="KAG7376044.1"/>
    <property type="molecule type" value="Genomic_DNA"/>
</dbReference>
<name>A0A8T1V8Z0_9STRA</name>
<sequence length="290" mass="32319">MADTASESSAASPAPVVVSTLPSMNPPLFFEIVEDQVYRSNKCDASSFPFLATLQLNTVVYLSYDDLSRDLAAFFAEKEINVIHLGMKYRTASSQWKGISEGMAKETIECILDQRRHPILVMCKTGVHFAGTMIGCLRRLQNWSLTSTIDKYRNIAGSVKTRFENEQFIELFDVDLVTLPQQLPSWFTVHQRLMEEERIALTNGEFFPGQTPDKVKEQPTKQPGETESNTGGVDQPESDSISTEASTATATAEPAVLAYQKYFFYLQGPLVSPSVKFSEKKSIIGDDDDD</sequence>
<feature type="compositionally biased region" description="Low complexity" evidence="1">
    <location>
        <begin position="238"/>
        <end position="249"/>
    </location>
</feature>
<dbReference type="GO" id="GO:0016791">
    <property type="term" value="F:phosphatase activity"/>
    <property type="evidence" value="ECO:0007669"/>
    <property type="project" value="TreeGrafter"/>
</dbReference>
<dbReference type="InterPro" id="IPR004861">
    <property type="entry name" value="Siw14-like"/>
</dbReference>
<feature type="region of interest" description="Disordered" evidence="1">
    <location>
        <begin position="203"/>
        <end position="249"/>
    </location>
</feature>
<dbReference type="PANTHER" id="PTHR31126">
    <property type="entry name" value="TYROSINE-PROTEIN PHOSPHATASE"/>
    <property type="match status" value="1"/>
</dbReference>
<protein>
    <recommendedName>
        <fullName evidence="4">Tyrosine phosphatase</fullName>
    </recommendedName>
</protein>
<reference evidence="2" key="1">
    <citation type="submission" date="2021-02" db="EMBL/GenBank/DDBJ databases">
        <authorList>
            <person name="Palmer J.M."/>
        </authorList>
    </citation>
    <scope>NUCLEOTIDE SEQUENCE</scope>
    <source>
        <strain evidence="2">SCRP734</strain>
    </source>
</reference>